<dbReference type="PANTHER" id="PTHR23150:SF19">
    <property type="entry name" value="FORMYLGLYCINE-GENERATING ENZYME"/>
    <property type="match status" value="1"/>
</dbReference>
<dbReference type="InterPro" id="IPR005532">
    <property type="entry name" value="SUMF_dom"/>
</dbReference>
<dbReference type="InterPro" id="IPR051043">
    <property type="entry name" value="Sulfatase_Mod_Factor_Kinase"/>
</dbReference>
<dbReference type="SUPFAM" id="SSF56436">
    <property type="entry name" value="C-type lectin-like"/>
    <property type="match status" value="1"/>
</dbReference>
<feature type="domain" description="Sulfatase-modifying factor enzyme-like" evidence="1">
    <location>
        <begin position="72"/>
        <end position="365"/>
    </location>
</feature>
<dbReference type="InterPro" id="IPR042095">
    <property type="entry name" value="SUMF_sf"/>
</dbReference>
<dbReference type="Pfam" id="PF03781">
    <property type="entry name" value="FGE-sulfatase"/>
    <property type="match status" value="1"/>
</dbReference>
<reference evidence="2" key="2">
    <citation type="submission" date="2021-04" db="EMBL/GenBank/DDBJ databases">
        <authorList>
            <person name="Gilroy R."/>
        </authorList>
    </citation>
    <scope>NUCLEOTIDE SEQUENCE</scope>
    <source>
        <strain evidence="2">1719</strain>
    </source>
</reference>
<dbReference type="InterPro" id="IPR016187">
    <property type="entry name" value="CTDL_fold"/>
</dbReference>
<accession>A0A9D1W7G5</accession>
<proteinExistence type="predicted"/>
<reference evidence="2" key="1">
    <citation type="journal article" date="2021" name="PeerJ">
        <title>Extensive microbial diversity within the chicken gut microbiome revealed by metagenomics and culture.</title>
        <authorList>
            <person name="Gilroy R."/>
            <person name="Ravi A."/>
            <person name="Getino M."/>
            <person name="Pursley I."/>
            <person name="Horton D.L."/>
            <person name="Alikhan N.F."/>
            <person name="Baker D."/>
            <person name="Gharbi K."/>
            <person name="Hall N."/>
            <person name="Watson M."/>
            <person name="Adriaenssens E.M."/>
            <person name="Foster-Nyarko E."/>
            <person name="Jarju S."/>
            <person name="Secka A."/>
            <person name="Antonio M."/>
            <person name="Oren A."/>
            <person name="Chaudhuri R.R."/>
            <person name="La Ragione R."/>
            <person name="Hildebrand F."/>
            <person name="Pallen M.J."/>
        </authorList>
    </citation>
    <scope>NUCLEOTIDE SEQUENCE</scope>
    <source>
        <strain evidence="2">1719</strain>
    </source>
</reference>
<dbReference type="EMBL" id="DXEZ01000072">
    <property type="protein sequence ID" value="HIX53881.1"/>
    <property type="molecule type" value="Genomic_DNA"/>
</dbReference>
<protein>
    <submittedName>
        <fullName evidence="2">Formylglycine-generating enzyme family protein</fullName>
    </submittedName>
</protein>
<dbReference type="AlphaFoldDB" id="A0A9D1W7G5"/>
<evidence type="ECO:0000313" key="2">
    <source>
        <dbReference type="EMBL" id="HIX53881.1"/>
    </source>
</evidence>
<dbReference type="PANTHER" id="PTHR23150">
    <property type="entry name" value="SULFATASE MODIFYING FACTOR 1, 2"/>
    <property type="match status" value="1"/>
</dbReference>
<name>A0A9D1W7G5_9SPHI</name>
<evidence type="ECO:0000313" key="3">
    <source>
        <dbReference type="Proteomes" id="UP000824156"/>
    </source>
</evidence>
<dbReference type="GO" id="GO:0120147">
    <property type="term" value="F:formylglycine-generating oxidase activity"/>
    <property type="evidence" value="ECO:0007669"/>
    <property type="project" value="TreeGrafter"/>
</dbReference>
<dbReference type="Proteomes" id="UP000824156">
    <property type="component" value="Unassembled WGS sequence"/>
</dbReference>
<evidence type="ECO:0000259" key="1">
    <source>
        <dbReference type="Pfam" id="PF03781"/>
    </source>
</evidence>
<comment type="caution">
    <text evidence="2">The sequence shown here is derived from an EMBL/GenBank/DDBJ whole genome shotgun (WGS) entry which is preliminary data.</text>
</comment>
<dbReference type="Gene3D" id="3.90.1580.10">
    <property type="entry name" value="paralog of FGE (formylglycine-generating enzyme)"/>
    <property type="match status" value="1"/>
</dbReference>
<gene>
    <name evidence="2" type="ORF">H9853_02545</name>
</gene>
<organism evidence="2 3">
    <name type="scientific">Candidatus Sphingobacterium stercoripullorum</name>
    <dbReference type="NCBI Taxonomy" id="2838759"/>
    <lineage>
        <taxon>Bacteria</taxon>
        <taxon>Pseudomonadati</taxon>
        <taxon>Bacteroidota</taxon>
        <taxon>Sphingobacteriia</taxon>
        <taxon>Sphingobacteriales</taxon>
        <taxon>Sphingobacteriaceae</taxon>
        <taxon>Sphingobacterium</taxon>
    </lineage>
</organism>
<sequence length="367" mass="41226">MNKFSILLFFTTFLFNGPLFSTELKTSYKWERSNAFLATANSQKENASTNKFFVNDSPVEPIANLGRGLDSSNMVLIKGGTFKLGSEYFPDAQPLRDITVSDFYMDEHAVTNRQFAKFVEETNYITVAERDLNPEDFPGVPEELLLAGSAVFTPPTGTVGLNNFLQWWEYVPGASWRHPEGPDSDLSGRLDYPVVHVAYEDAEAYAKWAGKRLPTEAEWEYAARGGQNESTTYYWGEDLKVNGKWMVNIFQGSFPVENLEEDGFSGLAPVKSFPSNPYGLYEMSGNVWEWCADYYRPDSYLHLEKKDPKGPASSYDPREPGAVKRVQRGGSFLCNDGYCERYKAGARGKGEVSTSSNHVGFRCVKSL</sequence>